<reference evidence="13" key="1">
    <citation type="journal article" date="2019" name="Int. J. Syst. Evol. Microbiol.">
        <title>The Global Catalogue of Microorganisms (GCM) 10K type strain sequencing project: providing services to taxonomists for standard genome sequencing and annotation.</title>
        <authorList>
            <consortium name="The Broad Institute Genomics Platform"/>
            <consortium name="The Broad Institute Genome Sequencing Center for Infectious Disease"/>
            <person name="Wu L."/>
            <person name="Ma J."/>
        </authorList>
    </citation>
    <scope>NUCLEOTIDE SEQUENCE [LARGE SCALE GENOMIC DNA]</scope>
    <source>
        <strain evidence="13">JCM 18472</strain>
    </source>
</reference>
<keyword evidence="5 9" id="KW-0812">Transmembrane</keyword>
<feature type="compositionally biased region" description="Basic and acidic residues" evidence="10">
    <location>
        <begin position="200"/>
        <end position="209"/>
    </location>
</feature>
<sequence>MTPSSPFSGDSQKRPGGLLRILGGLDRGLGVIERIIVGGSILVMAALMSGNVVGTLVFGQGIAGTYEITEMLIILITFVGIGYAARNARHISMSAIYDLLSGRLRKALLILICLGTAALMFYFAYKSIDYVMVLKDRGRVSASLRIPMWTIYLALPIGFTLAGIQYVLTIARNLMSDDIYRSFTEKETYSEVPTDDGEQTPDRDDSRGV</sequence>
<dbReference type="Proteomes" id="UP001500074">
    <property type="component" value="Unassembled WGS sequence"/>
</dbReference>
<feature type="region of interest" description="Disordered" evidence="10">
    <location>
        <begin position="187"/>
        <end position="209"/>
    </location>
</feature>
<evidence type="ECO:0000313" key="12">
    <source>
        <dbReference type="EMBL" id="GAA5176686.1"/>
    </source>
</evidence>
<evidence type="ECO:0000256" key="3">
    <source>
        <dbReference type="ARBA" id="ARBA00022475"/>
    </source>
</evidence>
<dbReference type="PANTHER" id="PTHR35011:SF10">
    <property type="entry name" value="TRAP TRANSPORTER SMALL PERMEASE PROTEIN"/>
    <property type="match status" value="1"/>
</dbReference>
<evidence type="ECO:0000256" key="1">
    <source>
        <dbReference type="ARBA" id="ARBA00004429"/>
    </source>
</evidence>
<name>A0ABP9RH88_9GAMM</name>
<evidence type="ECO:0000256" key="2">
    <source>
        <dbReference type="ARBA" id="ARBA00022448"/>
    </source>
</evidence>
<dbReference type="InterPro" id="IPR007387">
    <property type="entry name" value="TRAP_DctQ"/>
</dbReference>
<evidence type="ECO:0000256" key="4">
    <source>
        <dbReference type="ARBA" id="ARBA00022519"/>
    </source>
</evidence>
<feature type="transmembrane region" description="Helical" evidence="9">
    <location>
        <begin position="68"/>
        <end position="86"/>
    </location>
</feature>
<feature type="domain" description="Tripartite ATP-independent periplasmic transporters DctQ component" evidence="11">
    <location>
        <begin position="44"/>
        <end position="173"/>
    </location>
</feature>
<dbReference type="EMBL" id="BAABKI010000023">
    <property type="protein sequence ID" value="GAA5176686.1"/>
    <property type="molecule type" value="Genomic_DNA"/>
</dbReference>
<evidence type="ECO:0000256" key="7">
    <source>
        <dbReference type="ARBA" id="ARBA00023136"/>
    </source>
</evidence>
<accession>A0ABP9RH88</accession>
<evidence type="ECO:0000256" key="5">
    <source>
        <dbReference type="ARBA" id="ARBA00022692"/>
    </source>
</evidence>
<comment type="caution">
    <text evidence="12">The sequence shown here is derived from an EMBL/GenBank/DDBJ whole genome shotgun (WGS) entry which is preliminary data.</text>
</comment>
<dbReference type="InterPro" id="IPR055348">
    <property type="entry name" value="DctQ"/>
</dbReference>
<keyword evidence="2 9" id="KW-0813">Transport</keyword>
<feature type="transmembrane region" description="Helical" evidence="9">
    <location>
        <begin position="107"/>
        <end position="125"/>
    </location>
</feature>
<evidence type="ECO:0000256" key="6">
    <source>
        <dbReference type="ARBA" id="ARBA00022989"/>
    </source>
</evidence>
<dbReference type="Pfam" id="PF04290">
    <property type="entry name" value="DctQ"/>
    <property type="match status" value="1"/>
</dbReference>
<protein>
    <recommendedName>
        <fullName evidence="9">TRAP transporter small permease protein</fullName>
    </recommendedName>
</protein>
<evidence type="ECO:0000259" key="11">
    <source>
        <dbReference type="Pfam" id="PF04290"/>
    </source>
</evidence>
<gene>
    <name evidence="12" type="ORF">GCM10023342_22660</name>
</gene>
<feature type="transmembrane region" description="Helical" evidence="9">
    <location>
        <begin position="35"/>
        <end position="62"/>
    </location>
</feature>
<comment type="subunit">
    <text evidence="9">The complex comprises the extracytoplasmic solute receptor protein and the two transmembrane proteins.</text>
</comment>
<keyword evidence="6 9" id="KW-1133">Transmembrane helix</keyword>
<keyword evidence="7 9" id="KW-0472">Membrane</keyword>
<dbReference type="PANTHER" id="PTHR35011">
    <property type="entry name" value="2,3-DIKETO-L-GULONATE TRAP TRANSPORTER SMALL PERMEASE PROTEIN YIAM"/>
    <property type="match status" value="1"/>
</dbReference>
<keyword evidence="4 9" id="KW-0997">Cell inner membrane</keyword>
<comment type="function">
    <text evidence="9">Part of the tripartite ATP-independent periplasmic (TRAP) transport system.</text>
</comment>
<evidence type="ECO:0000256" key="8">
    <source>
        <dbReference type="ARBA" id="ARBA00038436"/>
    </source>
</evidence>
<comment type="similarity">
    <text evidence="8 9">Belongs to the TRAP transporter small permease family.</text>
</comment>
<evidence type="ECO:0000313" key="13">
    <source>
        <dbReference type="Proteomes" id="UP001500074"/>
    </source>
</evidence>
<keyword evidence="3" id="KW-1003">Cell membrane</keyword>
<evidence type="ECO:0000256" key="10">
    <source>
        <dbReference type="SAM" id="MobiDB-lite"/>
    </source>
</evidence>
<organism evidence="12 13">
    <name type="scientific">Modicisalibacter zincidurans</name>
    <dbReference type="NCBI Taxonomy" id="1178777"/>
    <lineage>
        <taxon>Bacteria</taxon>
        <taxon>Pseudomonadati</taxon>
        <taxon>Pseudomonadota</taxon>
        <taxon>Gammaproteobacteria</taxon>
        <taxon>Oceanospirillales</taxon>
        <taxon>Halomonadaceae</taxon>
        <taxon>Modicisalibacter</taxon>
    </lineage>
</organism>
<feature type="transmembrane region" description="Helical" evidence="9">
    <location>
        <begin position="149"/>
        <end position="171"/>
    </location>
</feature>
<keyword evidence="13" id="KW-1185">Reference proteome</keyword>
<comment type="subcellular location">
    <subcellularLocation>
        <location evidence="1 9">Cell inner membrane</location>
        <topology evidence="1 9">Multi-pass membrane protein</topology>
    </subcellularLocation>
</comment>
<proteinExistence type="inferred from homology"/>
<evidence type="ECO:0000256" key="9">
    <source>
        <dbReference type="RuleBase" id="RU369079"/>
    </source>
</evidence>